<sequence length="152" mass="17515">MYVWNSGRKIDRYCNILEALAKKNGDALIASTSTKDEAYTLAAEKENEGLGDQNIYMIWGLESRGAIHFEEACALILALRMGEPDQQNFTVTFKRALMKNGKHSHEMMTVDMTRQQIIERLEWISSLKFGDDLAEWSEWMEIREAEGFLAMR</sequence>
<dbReference type="AlphaFoldDB" id="A0A0D6B2S0"/>
<dbReference type="Proteomes" id="UP000064912">
    <property type="component" value="Chromosome"/>
</dbReference>
<evidence type="ECO:0000313" key="2">
    <source>
        <dbReference type="Proteomes" id="UP000064912"/>
    </source>
</evidence>
<reference evidence="1 2" key="1">
    <citation type="submission" date="2015-02" db="EMBL/GenBank/DDBJ databases">
        <title>Genome sequene of Rhodovulum sulfidophilum DSM 2351.</title>
        <authorList>
            <person name="Nagao N."/>
        </authorList>
    </citation>
    <scope>NUCLEOTIDE SEQUENCE [LARGE SCALE GENOMIC DNA]</scope>
    <source>
        <strain evidence="1 2">DSM 2351</strain>
    </source>
</reference>
<protein>
    <submittedName>
        <fullName evidence="1">Uncharacterized protein</fullName>
    </submittedName>
</protein>
<organism evidence="1 2">
    <name type="scientific">Rhodovulum sulfidophilum</name>
    <name type="common">Rhodobacter sulfidophilus</name>
    <dbReference type="NCBI Taxonomy" id="35806"/>
    <lineage>
        <taxon>Bacteria</taxon>
        <taxon>Pseudomonadati</taxon>
        <taxon>Pseudomonadota</taxon>
        <taxon>Alphaproteobacteria</taxon>
        <taxon>Rhodobacterales</taxon>
        <taxon>Paracoccaceae</taxon>
        <taxon>Rhodovulum</taxon>
    </lineage>
</organism>
<dbReference type="KEGG" id="rsu:NHU_02316"/>
<name>A0A0D6B2S0_RHOSU</name>
<evidence type="ECO:0000313" key="1">
    <source>
        <dbReference type="EMBL" id="BAQ69468.1"/>
    </source>
</evidence>
<dbReference type="PATRIC" id="fig|35806.4.peg.2387"/>
<proteinExistence type="predicted"/>
<dbReference type="EMBL" id="AP014800">
    <property type="protein sequence ID" value="BAQ69468.1"/>
    <property type="molecule type" value="Genomic_DNA"/>
</dbReference>
<accession>A0A0D6B2S0</accession>
<gene>
    <name evidence="1" type="ORF">NHU_02316</name>
</gene>